<feature type="signal peptide" evidence="1">
    <location>
        <begin position="1"/>
        <end position="23"/>
    </location>
</feature>
<dbReference type="KEGG" id="ngr:NAEGRDRAFT_81868"/>
<dbReference type="RefSeq" id="XP_002670332.1">
    <property type="nucleotide sequence ID" value="XM_002670286.1"/>
</dbReference>
<feature type="chain" id="PRO_5003038073" description="Dickkopf N-terminal cysteine-rich domain-containing protein" evidence="1">
    <location>
        <begin position="24"/>
        <end position="465"/>
    </location>
</feature>
<keyword evidence="1" id="KW-0732">Signal</keyword>
<evidence type="ECO:0000313" key="2">
    <source>
        <dbReference type="EMBL" id="EFC37588.1"/>
    </source>
</evidence>
<dbReference type="GeneID" id="8857432"/>
<dbReference type="InParanoid" id="D2VZU0"/>
<accession>D2VZU0</accession>
<keyword evidence="3" id="KW-1185">Reference proteome</keyword>
<proteinExistence type="predicted"/>
<reference evidence="2 3" key="1">
    <citation type="journal article" date="2010" name="Cell">
        <title>The genome of Naegleria gruberi illuminates early eukaryotic versatility.</title>
        <authorList>
            <person name="Fritz-Laylin L.K."/>
            <person name="Prochnik S.E."/>
            <person name="Ginger M.L."/>
            <person name="Dacks J.B."/>
            <person name="Carpenter M.L."/>
            <person name="Field M.C."/>
            <person name="Kuo A."/>
            <person name="Paredez A."/>
            <person name="Chapman J."/>
            <person name="Pham J."/>
            <person name="Shu S."/>
            <person name="Neupane R."/>
            <person name="Cipriano M."/>
            <person name="Mancuso J."/>
            <person name="Tu H."/>
            <person name="Salamov A."/>
            <person name="Lindquist E."/>
            <person name="Shapiro H."/>
            <person name="Lucas S."/>
            <person name="Grigoriev I.V."/>
            <person name="Cande W.Z."/>
            <person name="Fulton C."/>
            <person name="Rokhsar D.S."/>
            <person name="Dawson S.C."/>
        </authorList>
    </citation>
    <scope>NUCLEOTIDE SEQUENCE [LARGE SCALE GENOMIC DNA]</scope>
    <source>
        <strain evidence="2 3">NEG-M</strain>
    </source>
</reference>
<gene>
    <name evidence="2" type="ORF">NAEGRDRAFT_81868</name>
</gene>
<dbReference type="OrthoDB" id="10324385at2759"/>
<evidence type="ECO:0008006" key="4">
    <source>
        <dbReference type="Google" id="ProtNLM"/>
    </source>
</evidence>
<dbReference type="AlphaFoldDB" id="D2VZU0"/>
<evidence type="ECO:0000313" key="3">
    <source>
        <dbReference type="Proteomes" id="UP000006671"/>
    </source>
</evidence>
<dbReference type="EMBL" id="GG738916">
    <property type="protein sequence ID" value="EFC37588.1"/>
    <property type="molecule type" value="Genomic_DNA"/>
</dbReference>
<sequence length="465" mass="51365">MSTQYFTLTIVLLLVFFTLQSFQQNCTSSLFSETETPATLDDSCPISYVNFGKACLPFSTIYKQKKEISCTSTSDCLFTSLECVNHKCLPKIRLSGDSCVDDMQCISNVPLTISSSVADIIGPKCINNRCQNLKVERKNDGEECFIDRYSKIIYDCKVGSICSTYGTGSKCVPKLSVRKGESCFNPTTDDKSTIFNYKYCESGSYCKSLSDGSQICVEPLIKGSICANSTTRCQDGTVCRQNSPTDSTFTCQNIATYGESCVLDSDCAYGTTQFVKCYNNKCQRIFGTVTNGICKQDDECYTRYCSPEGRCAERSNNIPCSTSNDCPFREGCACGGKGNYSNSFGRCASNLQCYGPYTDMLSCVFNLGITFKEYYFFGGFGYSQFVDEESSVFTRCRNAYSRFYSCFRKVFISTGIPTKGEMEGVDLDAYSVYASPILPGRSGASQNQLVFGLALSIMMLVTLIL</sequence>
<evidence type="ECO:0000256" key="1">
    <source>
        <dbReference type="SAM" id="SignalP"/>
    </source>
</evidence>
<organism evidence="3">
    <name type="scientific">Naegleria gruberi</name>
    <name type="common">Amoeba</name>
    <dbReference type="NCBI Taxonomy" id="5762"/>
    <lineage>
        <taxon>Eukaryota</taxon>
        <taxon>Discoba</taxon>
        <taxon>Heterolobosea</taxon>
        <taxon>Tetramitia</taxon>
        <taxon>Eutetramitia</taxon>
        <taxon>Vahlkampfiidae</taxon>
        <taxon>Naegleria</taxon>
    </lineage>
</organism>
<name>D2VZU0_NAEGR</name>
<dbReference type="VEuPathDB" id="AmoebaDB:NAEGRDRAFT_81868"/>
<dbReference type="Proteomes" id="UP000006671">
    <property type="component" value="Unassembled WGS sequence"/>
</dbReference>
<protein>
    <recommendedName>
        <fullName evidence="4">Dickkopf N-terminal cysteine-rich domain-containing protein</fullName>
    </recommendedName>
</protein>